<evidence type="ECO:0000313" key="2">
    <source>
        <dbReference type="Proteomes" id="UP000789702"/>
    </source>
</evidence>
<dbReference type="EMBL" id="CAJVPU010000340">
    <property type="protein sequence ID" value="CAG8447602.1"/>
    <property type="molecule type" value="Genomic_DNA"/>
</dbReference>
<protein>
    <submittedName>
        <fullName evidence="1">15331_t:CDS:1</fullName>
    </submittedName>
</protein>
<reference evidence="1" key="1">
    <citation type="submission" date="2021-06" db="EMBL/GenBank/DDBJ databases">
        <authorList>
            <person name="Kallberg Y."/>
            <person name="Tangrot J."/>
            <person name="Rosling A."/>
        </authorList>
    </citation>
    <scope>NUCLEOTIDE SEQUENCE</scope>
    <source>
        <strain evidence="1">IL203A</strain>
    </source>
</reference>
<name>A0ACA9K277_9GLOM</name>
<organism evidence="1 2">
    <name type="scientific">Dentiscutata heterogama</name>
    <dbReference type="NCBI Taxonomy" id="1316150"/>
    <lineage>
        <taxon>Eukaryota</taxon>
        <taxon>Fungi</taxon>
        <taxon>Fungi incertae sedis</taxon>
        <taxon>Mucoromycota</taxon>
        <taxon>Glomeromycotina</taxon>
        <taxon>Glomeromycetes</taxon>
        <taxon>Diversisporales</taxon>
        <taxon>Gigasporaceae</taxon>
        <taxon>Dentiscutata</taxon>
    </lineage>
</organism>
<accession>A0ACA9K277</accession>
<dbReference type="Proteomes" id="UP000789702">
    <property type="component" value="Unassembled WGS sequence"/>
</dbReference>
<proteinExistence type="predicted"/>
<comment type="caution">
    <text evidence="1">The sequence shown here is derived from an EMBL/GenBank/DDBJ whole genome shotgun (WGS) entry which is preliminary data.</text>
</comment>
<evidence type="ECO:0000313" key="1">
    <source>
        <dbReference type="EMBL" id="CAG8447602.1"/>
    </source>
</evidence>
<keyword evidence="2" id="KW-1185">Reference proteome</keyword>
<gene>
    <name evidence="1" type="ORF">DHETER_LOCUS661</name>
</gene>
<sequence length="423" mass="49415">MSNQKNRTFYLVKNTGIEFSLSENSSINSNDANKCSKKDLLEWKGEKTNDIDLLDNKLLDTSVFNNLITEIIKKLLLDKLDQRFDSNNINIPSIIFPDSLNYLVDLSNSPICKTFLSELQNFINNFVKDNEFKNFIQVKDNSIEWKNLIDGIFNIYKNIAEENWNNEKPPFNYSNGKNKQKMVKLGKARIFQEMANSLEQPTRIFNEVIEIPDKIIRDKYRDIYNLNSTEFEKLFELNQDQKSILNLSEIAVIKYYMDHSKNGSYKNYKLNNFKKNQERFGVYGNYSKGVYNSRDYNSEDNKHNKCIDQMLDKVKLFEDNILSNIIKKYYPNWFNKRESVKYPLNVKKLFKVFAMMALNYNVTTDYHNDKNDDGLSVVVPVGDWEGGWLVLPSIKTIVKLSKGNILFLKADLLIHGNTPAIET</sequence>